<evidence type="ECO:0000256" key="1">
    <source>
        <dbReference type="SAM" id="Coils"/>
    </source>
</evidence>
<accession>A0A3E1EZ10</accession>
<dbReference type="Proteomes" id="UP000257127">
    <property type="component" value="Unassembled WGS sequence"/>
</dbReference>
<organism evidence="2 3">
    <name type="scientific">Brumimicrobium aurantiacum</name>
    <dbReference type="NCBI Taxonomy" id="1737063"/>
    <lineage>
        <taxon>Bacteria</taxon>
        <taxon>Pseudomonadati</taxon>
        <taxon>Bacteroidota</taxon>
        <taxon>Flavobacteriia</taxon>
        <taxon>Flavobacteriales</taxon>
        <taxon>Crocinitomicaceae</taxon>
        <taxon>Brumimicrobium</taxon>
    </lineage>
</organism>
<gene>
    <name evidence="2" type="ORF">DXU93_07400</name>
</gene>
<evidence type="ECO:0000313" key="2">
    <source>
        <dbReference type="EMBL" id="RFC54801.1"/>
    </source>
</evidence>
<proteinExistence type="predicted"/>
<dbReference type="AlphaFoldDB" id="A0A3E1EZ10"/>
<dbReference type="OrthoDB" id="1467932at2"/>
<sequence length="98" mass="11460">MEEIQKVIAEIETKVAKMRSSLKNANAEKADLVLEIKLLNEKLSQRDVEIKDFKEKYDDLKRQQIDQITKEQESRKSKEVQVDALVREIDDCISRLKA</sequence>
<dbReference type="RefSeq" id="WP_116880635.1">
    <property type="nucleotide sequence ID" value="NZ_QURB01000003.1"/>
</dbReference>
<dbReference type="EMBL" id="QURB01000003">
    <property type="protein sequence ID" value="RFC54801.1"/>
    <property type="molecule type" value="Genomic_DNA"/>
</dbReference>
<keyword evidence="3" id="KW-1185">Reference proteome</keyword>
<reference evidence="2 3" key="1">
    <citation type="submission" date="2018-08" db="EMBL/GenBank/DDBJ databases">
        <title>The draft genome squence of Brumimicrobium sp. N62.</title>
        <authorList>
            <person name="Du Z.-J."/>
            <person name="Luo H.-R."/>
        </authorList>
    </citation>
    <scope>NUCLEOTIDE SEQUENCE [LARGE SCALE GENOMIC DNA]</scope>
    <source>
        <strain evidence="2 3">N62</strain>
    </source>
</reference>
<evidence type="ECO:0000313" key="3">
    <source>
        <dbReference type="Proteomes" id="UP000257127"/>
    </source>
</evidence>
<keyword evidence="1" id="KW-0175">Coiled coil</keyword>
<protein>
    <submittedName>
        <fullName evidence="2">Uncharacterized protein</fullName>
    </submittedName>
</protein>
<comment type="caution">
    <text evidence="2">The sequence shown here is derived from an EMBL/GenBank/DDBJ whole genome shotgun (WGS) entry which is preliminary data.</text>
</comment>
<name>A0A3E1EZ10_9FLAO</name>
<feature type="coiled-coil region" evidence="1">
    <location>
        <begin position="1"/>
        <end position="63"/>
    </location>
</feature>